<gene>
    <name evidence="3" type="ORF">MM415A00288_0018</name>
    <name evidence="2" type="ORF">MM415B00385_0010</name>
    <name evidence="1" type="ORF">TM448A07773_0010</name>
    <name evidence="4" type="ORF">TM448B01270_0009</name>
</gene>
<proteinExistence type="predicted"/>
<evidence type="ECO:0000313" key="2">
    <source>
        <dbReference type="EMBL" id="QJA65572.1"/>
    </source>
</evidence>
<dbReference type="EMBL" id="MT142510">
    <property type="protein sequence ID" value="QJA83398.1"/>
    <property type="molecule type" value="Genomic_DNA"/>
</dbReference>
<name>A0A6H2A672_9ZZZZ</name>
<dbReference type="EMBL" id="MT141541">
    <property type="protein sequence ID" value="QJA65572.1"/>
    <property type="molecule type" value="Genomic_DNA"/>
</dbReference>
<dbReference type="EMBL" id="MT144579">
    <property type="protein sequence ID" value="QJA55232.1"/>
    <property type="molecule type" value="Genomic_DNA"/>
</dbReference>
<organism evidence="1">
    <name type="scientific">viral metagenome</name>
    <dbReference type="NCBI Taxonomy" id="1070528"/>
    <lineage>
        <taxon>unclassified sequences</taxon>
        <taxon>metagenomes</taxon>
        <taxon>organismal metagenomes</taxon>
    </lineage>
</organism>
<accession>A0A6H2A672</accession>
<evidence type="ECO:0000313" key="4">
    <source>
        <dbReference type="EMBL" id="QJH98343.1"/>
    </source>
</evidence>
<sequence length="128" mass="14761">MTKDQLQERLDAITRIANEFYNEIQESKNILGIPKKERLIVGALQIQKKIEENRETVLAGRSLFRSGQIKVYKQILSIIKTYCYGEGDKCVEEIKGYCENYGAECELDRLITSDKLENANKKRLNAKT</sequence>
<evidence type="ECO:0000313" key="3">
    <source>
        <dbReference type="EMBL" id="QJA83398.1"/>
    </source>
</evidence>
<protein>
    <submittedName>
        <fullName evidence="1">Uncharacterized protein</fullName>
    </submittedName>
</protein>
<evidence type="ECO:0000313" key="1">
    <source>
        <dbReference type="EMBL" id="QJA55232.1"/>
    </source>
</evidence>
<dbReference type="EMBL" id="MT144728">
    <property type="protein sequence ID" value="QJH98343.1"/>
    <property type="molecule type" value="Genomic_DNA"/>
</dbReference>
<reference evidence="1" key="1">
    <citation type="submission" date="2020-03" db="EMBL/GenBank/DDBJ databases">
        <title>The deep terrestrial virosphere.</title>
        <authorList>
            <person name="Holmfeldt K."/>
            <person name="Nilsson E."/>
            <person name="Simone D."/>
            <person name="Lopez-Fernandez M."/>
            <person name="Wu X."/>
            <person name="de Brujin I."/>
            <person name="Lundin D."/>
            <person name="Andersson A."/>
            <person name="Bertilsson S."/>
            <person name="Dopson M."/>
        </authorList>
    </citation>
    <scope>NUCLEOTIDE SEQUENCE</scope>
    <source>
        <strain evidence="3">MM415A00288</strain>
        <strain evidence="2">MM415B00385</strain>
        <strain evidence="1">TM448A07773</strain>
        <strain evidence="4">TM448B01270</strain>
    </source>
</reference>
<dbReference type="AlphaFoldDB" id="A0A6H2A672"/>